<reference evidence="1" key="1">
    <citation type="submission" date="2023-10" db="EMBL/GenBank/DDBJ databases">
        <authorList>
            <person name="Rodriguez Cubillos JULIANA M."/>
            <person name="De Vega J."/>
        </authorList>
    </citation>
    <scope>NUCLEOTIDE SEQUENCE</scope>
</reference>
<dbReference type="Proteomes" id="UP001177021">
    <property type="component" value="Unassembled WGS sequence"/>
</dbReference>
<gene>
    <name evidence="1" type="ORF">MILVUS5_LOCUS8503</name>
</gene>
<organism evidence="1 2">
    <name type="scientific">Trifolium pratense</name>
    <name type="common">Red clover</name>
    <dbReference type="NCBI Taxonomy" id="57577"/>
    <lineage>
        <taxon>Eukaryota</taxon>
        <taxon>Viridiplantae</taxon>
        <taxon>Streptophyta</taxon>
        <taxon>Embryophyta</taxon>
        <taxon>Tracheophyta</taxon>
        <taxon>Spermatophyta</taxon>
        <taxon>Magnoliopsida</taxon>
        <taxon>eudicotyledons</taxon>
        <taxon>Gunneridae</taxon>
        <taxon>Pentapetalae</taxon>
        <taxon>rosids</taxon>
        <taxon>fabids</taxon>
        <taxon>Fabales</taxon>
        <taxon>Fabaceae</taxon>
        <taxon>Papilionoideae</taxon>
        <taxon>50 kb inversion clade</taxon>
        <taxon>NPAAA clade</taxon>
        <taxon>Hologalegina</taxon>
        <taxon>IRL clade</taxon>
        <taxon>Trifolieae</taxon>
        <taxon>Trifolium</taxon>
    </lineage>
</organism>
<evidence type="ECO:0000313" key="1">
    <source>
        <dbReference type="EMBL" id="CAJ2638268.1"/>
    </source>
</evidence>
<protein>
    <submittedName>
        <fullName evidence="1">Uncharacterized protein</fullName>
    </submittedName>
</protein>
<dbReference type="EMBL" id="CASHSV030000013">
    <property type="protein sequence ID" value="CAJ2638268.1"/>
    <property type="molecule type" value="Genomic_DNA"/>
</dbReference>
<name>A0ACB0J055_TRIPR</name>
<evidence type="ECO:0000313" key="2">
    <source>
        <dbReference type="Proteomes" id="UP001177021"/>
    </source>
</evidence>
<accession>A0ACB0J055</accession>
<comment type="caution">
    <text evidence="1">The sequence shown here is derived from an EMBL/GenBank/DDBJ whole genome shotgun (WGS) entry which is preliminary data.</text>
</comment>
<keyword evidence="2" id="KW-1185">Reference proteome</keyword>
<sequence>MAESDYLRPSIPKFDGHYDHWAMLMENFLRSKEYWSLIEDGMIVAPANATAEQRKLAEESKLKDLKAKNFLFQSIERSILETILERNTARDIWESMRKKYQGSTKVKRAQLQALRKEFEILQMKDNESVSDFFSRTLAIANKMSASGETLTQTIVVEKVLRSMSEKFNYVVCSIEESNDVTTLTIDELQSSLLVHEKRMKPTLVKDEEQALQVSHGRGGGRGRGRNGSRGGRGRGRQQSRELVECYRCHKLGHYQSECPTWEEANYAEFDEHGEVLLMAQEKLKEPVKSELKDEIWFLDSGCSNHMVGKKEWLFEFDSEFRETVKLGDNSRMQVMGKGNLRLQIGGIVQVITSVYYLPELKNNLLSIGQLQQKNLIIVFSNNNCKVYHESRGLLMSTEMSANRMYMIHASVITPMCFKTTSSDLTQLWHCRYGHLNLKGLNILTKKSMVKGLPALQETAETCESCIIGKQHRDSIPKTSNWRATKRLQLIHSDICGPINPTSNGGSRYFITFTDDFSRKTWTYPLIEKSSALSTFKKFKAIVEKESSCQIECLRTDRGGEFTSNEFNDFCSQHGIKRQLTAAYTPQQNGVSERKNRTILNMVRSMLTERGVPKRFWPEAVIWATYVLNRSPTMSVKEVTPEEAWSKVKPAVHYFKIFGCVAYAHVSDTQRKKLDSKSIKCIHLGVSEESKAYKLYDPANKRIIVSRDVIFDESKGWEMKDNKPAKVQATDLDDIEALSNNDERDQMNNDESVEVGESSQQTPDVEHVSDTESSDEDLHGNPIISPRPRRPPGWMRDYVTGQEQIEDNGLHNLAVFCNDDPDTYEEAAKHEVWRKAMDQEIEAIEKNGTWELTELPEGSKRIGVKWIFKTKYNENGKVEKYKARLVAKGYSQQHGVDYREVFAPVARWDTIRCILALSASKGWKVYQLDVKSAFLHGELTEDVYVEQPCGYQTNDKYKVYKFKKALYGLKQAARAWYNKIESYFVQESFTKCPYEHTLFIKHEREGKILIVSLYVDDLIYTGNDEEMFESFKRSMKSKFAMTDLGKMRYFLGVEIKQAEKGIFIYQQKYAQDILIRFGMENCNKVCSPIVTGCKLTKNEGGKLVDATEYRQMIGCLMYLLATRPDLAFSVCLVARYMDRPTELHLAAVKRILRYLKGTINLGILYQRNQGELKLQGWTDSDYAGNLDDRKSTSGYVFMYGNGPISWSSKKQAIVTLSTTEAEFVAAASNACQAVWLRRILDQLGQTQVGETVILCDNSSSIKLSKNPVLHGKCKHIDVRYHFLRDLTKEKIVELEHCSTQDQVADIMTKALKLESFCKLRDRLSICDVITVV</sequence>
<proteinExistence type="predicted"/>